<dbReference type="Proteomes" id="UP000315082">
    <property type="component" value="Chromosome"/>
</dbReference>
<evidence type="ECO:0000256" key="1">
    <source>
        <dbReference type="SAM" id="MobiDB-lite"/>
    </source>
</evidence>
<accession>A0A518JVE5</accession>
<dbReference type="AlphaFoldDB" id="A0A518JVE5"/>
<keyword evidence="3" id="KW-1185">Reference proteome</keyword>
<protein>
    <submittedName>
        <fullName evidence="2">Uncharacterized protein</fullName>
    </submittedName>
</protein>
<dbReference type="KEGG" id="rcf:Poly24_32150"/>
<gene>
    <name evidence="2" type="ORF">Poly24_32150</name>
</gene>
<sequence>MVHLPSDLRGRNHSDHRLGQSVYRPRPAKIFGWQMAESIEKQFAAPILRVLPVAQSGEELLHATVPSKGAKRGQM</sequence>
<name>A0A518JVE5_9BACT</name>
<reference evidence="2 3" key="1">
    <citation type="submission" date="2019-02" db="EMBL/GenBank/DDBJ databases">
        <title>Deep-cultivation of Planctomycetes and their phenomic and genomic characterization uncovers novel biology.</title>
        <authorList>
            <person name="Wiegand S."/>
            <person name="Jogler M."/>
            <person name="Boedeker C."/>
            <person name="Pinto D."/>
            <person name="Vollmers J."/>
            <person name="Rivas-Marin E."/>
            <person name="Kohn T."/>
            <person name="Peeters S.H."/>
            <person name="Heuer A."/>
            <person name="Rast P."/>
            <person name="Oberbeckmann S."/>
            <person name="Bunk B."/>
            <person name="Jeske O."/>
            <person name="Meyerdierks A."/>
            <person name="Storesund J.E."/>
            <person name="Kallscheuer N."/>
            <person name="Luecker S."/>
            <person name="Lage O.M."/>
            <person name="Pohl T."/>
            <person name="Merkel B.J."/>
            <person name="Hornburger P."/>
            <person name="Mueller R.-W."/>
            <person name="Bruemmer F."/>
            <person name="Labrenz M."/>
            <person name="Spormann A.M."/>
            <person name="Op den Camp H."/>
            <person name="Overmann J."/>
            <person name="Amann R."/>
            <person name="Jetten M.S.M."/>
            <person name="Mascher T."/>
            <person name="Medema M.H."/>
            <person name="Devos D.P."/>
            <person name="Kaster A.-K."/>
            <person name="Ovreas L."/>
            <person name="Rohde M."/>
            <person name="Galperin M.Y."/>
            <person name="Jogler C."/>
        </authorList>
    </citation>
    <scope>NUCLEOTIDE SEQUENCE [LARGE SCALE GENOMIC DNA]</scope>
    <source>
        <strain evidence="2 3">Poly24</strain>
    </source>
</reference>
<organism evidence="2 3">
    <name type="scientific">Rosistilla carotiformis</name>
    <dbReference type="NCBI Taxonomy" id="2528017"/>
    <lineage>
        <taxon>Bacteria</taxon>
        <taxon>Pseudomonadati</taxon>
        <taxon>Planctomycetota</taxon>
        <taxon>Planctomycetia</taxon>
        <taxon>Pirellulales</taxon>
        <taxon>Pirellulaceae</taxon>
        <taxon>Rosistilla</taxon>
    </lineage>
</organism>
<proteinExistence type="predicted"/>
<evidence type="ECO:0000313" key="2">
    <source>
        <dbReference type="EMBL" id="QDV69499.1"/>
    </source>
</evidence>
<dbReference type="EMBL" id="CP036348">
    <property type="protein sequence ID" value="QDV69499.1"/>
    <property type="molecule type" value="Genomic_DNA"/>
</dbReference>
<feature type="compositionally biased region" description="Basic and acidic residues" evidence="1">
    <location>
        <begin position="1"/>
        <end position="18"/>
    </location>
</feature>
<feature type="region of interest" description="Disordered" evidence="1">
    <location>
        <begin position="1"/>
        <end position="21"/>
    </location>
</feature>
<evidence type="ECO:0000313" key="3">
    <source>
        <dbReference type="Proteomes" id="UP000315082"/>
    </source>
</evidence>